<dbReference type="InParanoid" id="A0A507B689"/>
<dbReference type="InterPro" id="IPR036812">
    <property type="entry name" value="NAD(P)_OxRdtase_dom_sf"/>
</dbReference>
<accession>A0A507B689</accession>
<evidence type="ECO:0000256" key="3">
    <source>
        <dbReference type="ARBA" id="ARBA00023002"/>
    </source>
</evidence>
<dbReference type="EMBL" id="SKBQ01000042">
    <property type="protein sequence ID" value="TPX12150.1"/>
    <property type="molecule type" value="Genomic_DNA"/>
</dbReference>
<comment type="caution">
    <text evidence="8">The sequence shown here is derived from an EMBL/GenBank/DDBJ whole genome shotgun (WGS) entry which is preliminary data.</text>
</comment>
<reference evidence="8 9" key="1">
    <citation type="submission" date="2019-06" db="EMBL/GenBank/DDBJ databases">
        <title>Draft genome sequence of the filamentous fungus Phialemoniopsis curvata isolated from diesel fuel.</title>
        <authorList>
            <person name="Varaljay V.A."/>
            <person name="Lyon W.J."/>
            <person name="Crouch A.L."/>
            <person name="Drake C.E."/>
            <person name="Hollomon J.M."/>
            <person name="Nadeau L.J."/>
            <person name="Nunn H.S."/>
            <person name="Stevenson B.S."/>
            <person name="Bojanowski C.L."/>
            <person name="Crookes-Goodson W.J."/>
        </authorList>
    </citation>
    <scope>NUCLEOTIDE SEQUENCE [LARGE SCALE GENOMIC DNA]</scope>
    <source>
        <strain evidence="8 9">D216</strain>
    </source>
</reference>
<feature type="active site" description="Proton donor" evidence="4">
    <location>
        <position position="51"/>
    </location>
</feature>
<proteinExistence type="inferred from homology"/>
<dbReference type="FunCoup" id="A0A507B689">
    <property type="interactions" value="418"/>
</dbReference>
<organism evidence="8 9">
    <name type="scientific">Thyridium curvatum</name>
    <dbReference type="NCBI Taxonomy" id="1093900"/>
    <lineage>
        <taxon>Eukaryota</taxon>
        <taxon>Fungi</taxon>
        <taxon>Dikarya</taxon>
        <taxon>Ascomycota</taxon>
        <taxon>Pezizomycotina</taxon>
        <taxon>Sordariomycetes</taxon>
        <taxon>Sordariomycetidae</taxon>
        <taxon>Thyridiales</taxon>
        <taxon>Thyridiaceae</taxon>
        <taxon>Thyridium</taxon>
    </lineage>
</organism>
<feature type="site" description="Lowers pKa of active site Tyr" evidence="6">
    <location>
        <position position="80"/>
    </location>
</feature>
<comment type="similarity">
    <text evidence="1">Belongs to the aldo/keto reductase family.</text>
</comment>
<dbReference type="SUPFAM" id="SSF51430">
    <property type="entry name" value="NAD(P)-linked oxidoreductase"/>
    <property type="match status" value="1"/>
</dbReference>
<dbReference type="InterPro" id="IPR023210">
    <property type="entry name" value="NADP_OxRdtase_dom"/>
</dbReference>
<dbReference type="PIRSF" id="PIRSF000097">
    <property type="entry name" value="AKR"/>
    <property type="match status" value="1"/>
</dbReference>
<evidence type="ECO:0000256" key="6">
    <source>
        <dbReference type="PIRSR" id="PIRSR000097-3"/>
    </source>
</evidence>
<dbReference type="Pfam" id="PF00248">
    <property type="entry name" value="Aldo_ket_red"/>
    <property type="match status" value="1"/>
</dbReference>
<evidence type="ECO:0000256" key="5">
    <source>
        <dbReference type="PIRSR" id="PIRSR000097-2"/>
    </source>
</evidence>
<dbReference type="PRINTS" id="PR00069">
    <property type="entry name" value="ALDKETRDTASE"/>
</dbReference>
<evidence type="ECO:0000256" key="4">
    <source>
        <dbReference type="PIRSR" id="PIRSR000097-1"/>
    </source>
</evidence>
<keyword evidence="3" id="KW-0560">Oxidoreductase</keyword>
<protein>
    <recommendedName>
        <fullName evidence="7">NADP-dependent oxidoreductase domain-containing protein</fullName>
    </recommendedName>
</protein>
<dbReference type="GeneID" id="41974483"/>
<evidence type="ECO:0000256" key="2">
    <source>
        <dbReference type="ARBA" id="ARBA00022857"/>
    </source>
</evidence>
<feature type="domain" description="NADP-dependent oxidoreductase" evidence="7">
    <location>
        <begin position="19"/>
        <end position="306"/>
    </location>
</feature>
<dbReference type="OrthoDB" id="416253at2759"/>
<gene>
    <name evidence="8" type="ORF">E0L32_007036</name>
</gene>
<dbReference type="InterPro" id="IPR020471">
    <property type="entry name" value="AKR"/>
</dbReference>
<dbReference type="Proteomes" id="UP000319257">
    <property type="component" value="Unassembled WGS sequence"/>
</dbReference>
<sequence length="328" mass="37329">MAPQATIRLASGHEMPLVGFGLWKVPKETTAETVYNAIKTGYRLFDGAYDYQNEKEAGEGIRRAISEGVVKREDIFITTKLWNNWHRKEDALKMGRFQNETWGLGYIDLYLIHFPCALKYCDPAVRQYPAWWMDDARQVVELDQVPIRETWEALEQLVDEGIAGSIGVSNFQAQALYDVISYARHPLSSLQIEHHPYLVQPGLVEMAQKNKIAVTAYSSFGPQSFLELPEEFSKKAKNISPLFETEPIVSLAKKYGKTPAQVLLRWATQSNIAVIPKSNKQRNLLGNLESTDFDMTKEELQSISDLDRGLRFNDPGFYLPNNPIHIFA</sequence>
<name>A0A507B689_9PEZI</name>
<dbReference type="AlphaFoldDB" id="A0A507B689"/>
<evidence type="ECO:0000313" key="9">
    <source>
        <dbReference type="Proteomes" id="UP000319257"/>
    </source>
</evidence>
<dbReference type="FunFam" id="3.20.20.100:FF:000007">
    <property type="entry name" value="NAD(P)H-dependent D-xylose reductase xyl1"/>
    <property type="match status" value="1"/>
</dbReference>
<dbReference type="GO" id="GO:0016491">
    <property type="term" value="F:oxidoreductase activity"/>
    <property type="evidence" value="ECO:0007669"/>
    <property type="project" value="UniProtKB-KW"/>
</dbReference>
<dbReference type="PROSITE" id="PS00798">
    <property type="entry name" value="ALDOKETO_REDUCTASE_1"/>
    <property type="match status" value="1"/>
</dbReference>
<dbReference type="InterPro" id="IPR018170">
    <property type="entry name" value="Aldo/ket_reductase_CS"/>
</dbReference>
<dbReference type="STRING" id="1093900.A0A507B689"/>
<keyword evidence="2" id="KW-0521">NADP</keyword>
<dbReference type="PANTHER" id="PTHR11732">
    <property type="entry name" value="ALDO/KETO REDUCTASE"/>
    <property type="match status" value="1"/>
</dbReference>
<dbReference type="RefSeq" id="XP_030993861.1">
    <property type="nucleotide sequence ID" value="XM_031141736.1"/>
</dbReference>
<keyword evidence="9" id="KW-1185">Reference proteome</keyword>
<feature type="binding site" evidence="5">
    <location>
        <position position="113"/>
    </location>
    <ligand>
        <name>substrate</name>
    </ligand>
</feature>
<dbReference type="Gene3D" id="3.20.20.100">
    <property type="entry name" value="NADP-dependent oxidoreductase domain"/>
    <property type="match status" value="1"/>
</dbReference>
<evidence type="ECO:0000256" key="1">
    <source>
        <dbReference type="ARBA" id="ARBA00007905"/>
    </source>
</evidence>
<evidence type="ECO:0000259" key="7">
    <source>
        <dbReference type="Pfam" id="PF00248"/>
    </source>
</evidence>
<evidence type="ECO:0000313" key="8">
    <source>
        <dbReference type="EMBL" id="TPX12150.1"/>
    </source>
</evidence>